<dbReference type="Gene3D" id="1.25.40.10">
    <property type="entry name" value="Tetratricopeptide repeat domain"/>
    <property type="match status" value="2"/>
</dbReference>
<dbReference type="AlphaFoldDB" id="L0KWH2"/>
<protein>
    <submittedName>
        <fullName evidence="4">Tetratricopeptide repeat protein</fullName>
    </submittedName>
</protein>
<evidence type="ECO:0000256" key="3">
    <source>
        <dbReference type="PROSITE-ProRule" id="PRU00339"/>
    </source>
</evidence>
<dbReference type="InterPro" id="IPR019734">
    <property type="entry name" value="TPR_rpt"/>
</dbReference>
<proteinExistence type="predicted"/>
<evidence type="ECO:0000313" key="4">
    <source>
        <dbReference type="EMBL" id="AGB48304.1"/>
    </source>
</evidence>
<dbReference type="Proteomes" id="UP000010866">
    <property type="component" value="Chromosome"/>
</dbReference>
<dbReference type="HOGENOM" id="CLU_003728_8_0_2"/>
<dbReference type="InterPro" id="IPR011990">
    <property type="entry name" value="TPR-like_helical_dom_sf"/>
</dbReference>
<feature type="repeat" description="TPR" evidence="3">
    <location>
        <begin position="202"/>
        <end position="235"/>
    </location>
</feature>
<dbReference type="PANTHER" id="PTHR44943:SF8">
    <property type="entry name" value="TPR REPEAT-CONTAINING PROTEIN MJ0263"/>
    <property type="match status" value="1"/>
</dbReference>
<dbReference type="RefSeq" id="WP_015323475.1">
    <property type="nucleotide sequence ID" value="NC_019977.1"/>
</dbReference>
<dbReference type="InterPro" id="IPR051685">
    <property type="entry name" value="Ycf3/AcsC/BcsC/TPR_MFPF"/>
</dbReference>
<dbReference type="PROSITE" id="PS50293">
    <property type="entry name" value="TPR_REGION"/>
    <property type="match status" value="1"/>
</dbReference>
<dbReference type="KEGG" id="mhz:Metho_0006"/>
<reference evidence="5" key="1">
    <citation type="submission" date="2012-02" db="EMBL/GenBank/DDBJ databases">
        <title>Complete sequence of chromosome of Methanomethylovorans hollandica DSM 15978.</title>
        <authorList>
            <person name="Lucas S."/>
            <person name="Copeland A."/>
            <person name="Lapidus A."/>
            <person name="Glavina del Rio T."/>
            <person name="Dalin E."/>
            <person name="Tice H."/>
            <person name="Bruce D."/>
            <person name="Goodwin L."/>
            <person name="Pitluck S."/>
            <person name="Peters L."/>
            <person name="Mikhailova N."/>
            <person name="Held B."/>
            <person name="Kyrpides N."/>
            <person name="Mavromatis K."/>
            <person name="Ivanova N."/>
            <person name="Brettin T."/>
            <person name="Detter J.C."/>
            <person name="Han C."/>
            <person name="Larimer F."/>
            <person name="Land M."/>
            <person name="Hauser L."/>
            <person name="Markowitz V."/>
            <person name="Cheng J.-F."/>
            <person name="Hugenholtz P."/>
            <person name="Woyke T."/>
            <person name="Wu D."/>
            <person name="Spring S."/>
            <person name="Schroeder M."/>
            <person name="Brambilla E."/>
            <person name="Klenk H.-P."/>
            <person name="Eisen J.A."/>
        </authorList>
    </citation>
    <scope>NUCLEOTIDE SEQUENCE [LARGE SCALE GENOMIC DNA]</scope>
    <source>
        <strain evidence="5">DSM 15978 / NBRC 107637 / DMS1</strain>
    </source>
</reference>
<dbReference type="SMART" id="SM00028">
    <property type="entry name" value="TPR"/>
    <property type="match status" value="5"/>
</dbReference>
<dbReference type="PROSITE" id="PS50005">
    <property type="entry name" value="TPR"/>
    <property type="match status" value="2"/>
</dbReference>
<sequence length="256" mass="29296">MKLFKKIFTGNSTKKDIKKIHDGALQAYKKGHVLLKMQKFEECIAAYDLAEDLWEEEVDMLTSQGDYEAAKISKASVLNSLAGKSYANYMIGKYDNSLELLEKMLDQVPDDPESLFRKGFVLYKTGRYNEALFCLDSALSKCMQFPEAWYCKGNILRELGNYEGALEAFEYSIECSQPLNYQFPRFTWIPLTSSSHIKMDSAEAWYCKGDIFFRQTKYADALEAFNRALAIKPGFEDAAKFRDTVLHELGKKSISN</sequence>
<dbReference type="Pfam" id="PF12895">
    <property type="entry name" value="ANAPC3"/>
    <property type="match status" value="1"/>
</dbReference>
<name>L0KWH2_METHD</name>
<dbReference type="PANTHER" id="PTHR44943">
    <property type="entry name" value="CELLULOSE SYNTHASE OPERON PROTEIN C"/>
    <property type="match status" value="1"/>
</dbReference>
<keyword evidence="2 3" id="KW-0802">TPR repeat</keyword>
<gene>
    <name evidence="4" type="ordered locus">Metho_0006</name>
</gene>
<evidence type="ECO:0000313" key="5">
    <source>
        <dbReference type="Proteomes" id="UP000010866"/>
    </source>
</evidence>
<dbReference type="OrthoDB" id="115601at2157"/>
<evidence type="ECO:0000256" key="2">
    <source>
        <dbReference type="ARBA" id="ARBA00022803"/>
    </source>
</evidence>
<keyword evidence="1" id="KW-0677">Repeat</keyword>
<evidence type="ECO:0000256" key="1">
    <source>
        <dbReference type="ARBA" id="ARBA00022737"/>
    </source>
</evidence>
<dbReference type="SUPFAM" id="SSF48452">
    <property type="entry name" value="TPR-like"/>
    <property type="match status" value="1"/>
</dbReference>
<dbReference type="Pfam" id="PF07719">
    <property type="entry name" value="TPR_2"/>
    <property type="match status" value="1"/>
</dbReference>
<dbReference type="EMBL" id="CP003362">
    <property type="protein sequence ID" value="AGB48304.1"/>
    <property type="molecule type" value="Genomic_DNA"/>
</dbReference>
<organism evidence="4 5">
    <name type="scientific">Methanomethylovorans hollandica (strain DSM 15978 / NBRC 107637 / DMS1)</name>
    <dbReference type="NCBI Taxonomy" id="867904"/>
    <lineage>
        <taxon>Archaea</taxon>
        <taxon>Methanobacteriati</taxon>
        <taxon>Methanobacteriota</taxon>
        <taxon>Stenosarchaea group</taxon>
        <taxon>Methanomicrobia</taxon>
        <taxon>Methanosarcinales</taxon>
        <taxon>Methanosarcinaceae</taxon>
        <taxon>Methanomethylovorans</taxon>
    </lineage>
</organism>
<dbReference type="GeneID" id="14407705"/>
<dbReference type="STRING" id="867904.Metho_0006"/>
<accession>L0KWH2</accession>
<keyword evidence="5" id="KW-1185">Reference proteome</keyword>
<feature type="repeat" description="TPR" evidence="3">
    <location>
        <begin position="146"/>
        <end position="179"/>
    </location>
</feature>
<dbReference type="InterPro" id="IPR013105">
    <property type="entry name" value="TPR_2"/>
</dbReference>